<dbReference type="InterPro" id="IPR011257">
    <property type="entry name" value="DNA_glycosylase"/>
</dbReference>
<keyword evidence="6" id="KW-0255">Endonuclease</keyword>
<dbReference type="GO" id="GO:0046872">
    <property type="term" value="F:metal ion binding"/>
    <property type="evidence" value="ECO:0007669"/>
    <property type="project" value="UniProtKB-KW"/>
</dbReference>
<organism evidence="6 7">
    <name type="scientific">Acidithiobacillus caldus (strain ATCC 51756 / DSM 8584 / KU)</name>
    <dbReference type="NCBI Taxonomy" id="637389"/>
    <lineage>
        <taxon>Bacteria</taxon>
        <taxon>Pseudomonadati</taxon>
        <taxon>Pseudomonadota</taxon>
        <taxon>Acidithiobacillia</taxon>
        <taxon>Acidithiobacillales</taxon>
        <taxon>Acidithiobacillaceae</taxon>
        <taxon>Acidithiobacillus</taxon>
    </lineage>
</organism>
<dbReference type="SUPFAM" id="SSF48150">
    <property type="entry name" value="DNA-glycosylase"/>
    <property type="match status" value="1"/>
</dbReference>
<dbReference type="RefSeq" id="WP_004872315.1">
    <property type="nucleotide sequence ID" value="NZ_CP005986.1"/>
</dbReference>
<dbReference type="EC" id="4.2.99.18" evidence="6"/>
<dbReference type="EMBL" id="CP005986">
    <property type="protein sequence ID" value="AIA55319.1"/>
    <property type="molecule type" value="Genomic_DNA"/>
</dbReference>
<dbReference type="HOGENOM" id="CLU_012862_6_0_6"/>
<dbReference type="GO" id="GO:0051539">
    <property type="term" value="F:4 iron, 4 sulfur cluster binding"/>
    <property type="evidence" value="ECO:0007669"/>
    <property type="project" value="UniProtKB-KW"/>
</dbReference>
<dbReference type="PIRSF" id="PIRSF001435">
    <property type="entry name" value="Nth"/>
    <property type="match status" value="1"/>
</dbReference>
<proteinExistence type="predicted"/>
<keyword evidence="2" id="KW-0479">Metal-binding</keyword>
<evidence type="ECO:0000256" key="4">
    <source>
        <dbReference type="ARBA" id="ARBA00023014"/>
    </source>
</evidence>
<evidence type="ECO:0000259" key="5">
    <source>
        <dbReference type="SMART" id="SM00478"/>
    </source>
</evidence>
<keyword evidence="6" id="KW-0456">Lyase</keyword>
<dbReference type="InterPro" id="IPR023170">
    <property type="entry name" value="HhH_base_excis_C"/>
</dbReference>
<feature type="domain" description="HhH-GPD" evidence="5">
    <location>
        <begin position="36"/>
        <end position="198"/>
    </location>
</feature>
<keyword evidence="6" id="KW-0540">Nuclease</keyword>
<dbReference type="InterPro" id="IPR003265">
    <property type="entry name" value="HhH-GPD_domain"/>
</dbReference>
<dbReference type="GO" id="GO:0006284">
    <property type="term" value="P:base-excision repair"/>
    <property type="evidence" value="ECO:0007669"/>
    <property type="project" value="InterPro"/>
</dbReference>
<protein>
    <submittedName>
        <fullName evidence="6">Endonuclease III</fullName>
        <ecNumber evidence="6">4.2.99.18</ecNumber>
    </submittedName>
</protein>
<dbReference type="Gene3D" id="1.10.1670.10">
    <property type="entry name" value="Helix-hairpin-Helix base-excision DNA repair enzymes (C-terminal)"/>
    <property type="match status" value="1"/>
</dbReference>
<dbReference type="KEGG" id="acz:Acaty_c1453"/>
<dbReference type="Proteomes" id="UP000005522">
    <property type="component" value="Chromosome"/>
</dbReference>
<gene>
    <name evidence="6" type="ORF">Acaty_c1453</name>
</gene>
<keyword evidence="4" id="KW-0411">Iron-sulfur</keyword>
<accession>A0A059ZR31</accession>
<dbReference type="CDD" id="cd00056">
    <property type="entry name" value="ENDO3c"/>
    <property type="match status" value="1"/>
</dbReference>
<dbReference type="SMART" id="SM00478">
    <property type="entry name" value="ENDO3c"/>
    <property type="match status" value="1"/>
</dbReference>
<dbReference type="AlphaFoldDB" id="A0A059ZR31"/>
<evidence type="ECO:0000256" key="1">
    <source>
        <dbReference type="ARBA" id="ARBA00022485"/>
    </source>
</evidence>
<name>A0A059ZR31_ACICK</name>
<reference evidence="6 7" key="1">
    <citation type="journal article" date="2009" name="J. Bacteriol.">
        <title>Draft genome sequence of the extremely acidophilic bacterium Acidithiobacillus caldus ATCC 51756 reveals metabolic versatility in the genus Acidithiobacillus.</title>
        <authorList>
            <person name="Valdes J."/>
            <person name="Quatrini R."/>
            <person name="Hallberg K."/>
            <person name="Dopson M."/>
            <person name="Valenzuela P.D."/>
            <person name="Holmes D.S."/>
        </authorList>
    </citation>
    <scope>NUCLEOTIDE SEQUENCE [LARGE SCALE GENOMIC DNA]</scope>
    <source>
        <strain evidence="7">ATCC 51756 / DSM 8584 / KU</strain>
    </source>
</reference>
<keyword evidence="6" id="KW-0378">Hydrolase</keyword>
<keyword evidence="3" id="KW-0408">Iron</keyword>
<sequence length="238" mass="26804">MPEDWRELLARLQQAFGPQHWWPADSPFEVMVGAILTQNTSWTQVEKAIAGLRKAQLLDGKALLHTPPEVLEPLLRCTGYYRLKTRRLLALCAFLQREGCLGRPEHLGARDDLTTLRRKLLGVYGVGEETADSILLYALQRPISVVDAYTKRLAQRLGWADARVSYAALQSRMEAQLRRNDVRGRQELHALIVVHGKTYCRSRPVCADCPLLRDCRHGSVVTSGAHHRAGDRVGSPEH</sequence>
<dbReference type="GO" id="GO:0140078">
    <property type="term" value="F:class I DNA-(apurinic or apyrimidinic site) endonuclease activity"/>
    <property type="evidence" value="ECO:0007669"/>
    <property type="project" value="UniProtKB-EC"/>
</dbReference>
<evidence type="ECO:0000256" key="2">
    <source>
        <dbReference type="ARBA" id="ARBA00022723"/>
    </source>
</evidence>
<dbReference type="PANTHER" id="PTHR10359:SF19">
    <property type="entry name" value="DNA REPAIR GLYCOSYLASE MJ1434-RELATED"/>
    <property type="match status" value="1"/>
</dbReference>
<dbReference type="Pfam" id="PF00730">
    <property type="entry name" value="HhH-GPD"/>
    <property type="match status" value="1"/>
</dbReference>
<dbReference type="Gene3D" id="1.10.340.30">
    <property type="entry name" value="Hypothetical protein, domain 2"/>
    <property type="match status" value="1"/>
</dbReference>
<evidence type="ECO:0000256" key="3">
    <source>
        <dbReference type="ARBA" id="ARBA00023004"/>
    </source>
</evidence>
<evidence type="ECO:0000313" key="7">
    <source>
        <dbReference type="Proteomes" id="UP000005522"/>
    </source>
</evidence>
<keyword evidence="1" id="KW-0004">4Fe-4S</keyword>
<evidence type="ECO:0000313" key="6">
    <source>
        <dbReference type="EMBL" id="AIA55319.1"/>
    </source>
</evidence>
<dbReference type="PANTHER" id="PTHR10359">
    <property type="entry name" value="A/G-SPECIFIC ADENINE GLYCOSYLASE/ENDONUCLEASE III"/>
    <property type="match status" value="1"/>
</dbReference>
<dbReference type="eggNOG" id="COG2231">
    <property type="taxonomic scope" value="Bacteria"/>
</dbReference>